<accession>N8X098</accession>
<dbReference type="PATRIC" id="fig|1217710.3.peg.30"/>
<feature type="region of interest" description="Disordered" evidence="1">
    <location>
        <begin position="705"/>
        <end position="772"/>
    </location>
</feature>
<proteinExistence type="predicted"/>
<comment type="caution">
    <text evidence="2">The sequence shown here is derived from an EMBL/GenBank/DDBJ whole genome shotgun (WGS) entry which is preliminary data.</text>
</comment>
<feature type="region of interest" description="Disordered" evidence="1">
    <location>
        <begin position="597"/>
        <end position="627"/>
    </location>
</feature>
<dbReference type="RefSeq" id="WP_004787890.1">
    <property type="nucleotide sequence ID" value="NZ_KB849413.1"/>
</dbReference>
<dbReference type="eggNOG" id="COG3170">
    <property type="taxonomic scope" value="Bacteria"/>
</dbReference>
<evidence type="ECO:0000313" key="3">
    <source>
        <dbReference type="Proteomes" id="UP000013070"/>
    </source>
</evidence>
<protein>
    <recommendedName>
        <fullName evidence="4">Portal protein</fullName>
    </recommendedName>
</protein>
<feature type="region of interest" description="Disordered" evidence="1">
    <location>
        <begin position="226"/>
        <end position="246"/>
    </location>
</feature>
<dbReference type="AlphaFoldDB" id="N8X098"/>
<organism evidence="2 3">
    <name type="scientific">Acinetobacter variabilis</name>
    <dbReference type="NCBI Taxonomy" id="70346"/>
    <lineage>
        <taxon>Bacteria</taxon>
        <taxon>Pseudomonadati</taxon>
        <taxon>Pseudomonadota</taxon>
        <taxon>Gammaproteobacteria</taxon>
        <taxon>Moraxellales</taxon>
        <taxon>Moraxellaceae</taxon>
        <taxon>Acinetobacter</taxon>
    </lineage>
</organism>
<sequence>MAINENEKLGDLDRDFLASQEGQFLAWAHGLYQRELDLQADARTKRAIDAAFYDGDQFTDEELAEYELRNQKPRVFNEIKPTVDWLLGGERRVRTDWAILPRTEDDSKPSIHKSKLAKYIDDINNARWHRSEAYADMTKTGEGWIAIEYLPNPDGDHQITIQHEHWRYMLADSKSRRRDMTDMQYLWRTKIIDLESLILHFPEKRQELINLSGDMDVLEQELLDEGLNSTDPSDSERHLRSGTMNFMNSAGDRDGVKVYEMWYKQTEKVKLLRGEGSFNNTVYDPKNPDHQVLTEHYGFTLAEVTRQQMYCAMYTDDTVLYRQKSPYKHNRFPFVRRYAYLKDREGTPYGVIRSVIDPQSDLNIRRNKALHMLSSVRVVMEKGAVEDKEALAEEVARWDAIVEYDAGKKLEIQEGSDRANQQLNVGEQNSAYIRQISGVTGENRGMDTNATSGIAIQARQEQGTIISTVLTDMHSLGRKMEGELVLSLIEQFMDKPFQFRITADNLKDAVEFAKINDESEPETNITKTQSDFVVAERDYRTTMRQALSEQMMSSAAAIAQHTGNPDLAVSMLTAALDLQDLPDKDRLIDSLRKAAGMPPLSETEEERQQREQQQAQAQAQQQEMQQKQIELEMKERSAKIAELEARAAKTLVDSEMLKVRTLFEKLNTLKSGIETGGMAVQNHAALPVVDQLIDQIDSVLNLAPDPQQESQTAQPDPAAEQQAMLEQQMQQEQEQALMQQQEQEMMQQQQMQQEQQPDPNDPAMQDMQQQPV</sequence>
<evidence type="ECO:0000256" key="1">
    <source>
        <dbReference type="SAM" id="MobiDB-lite"/>
    </source>
</evidence>
<feature type="compositionally biased region" description="Low complexity" evidence="1">
    <location>
        <begin position="611"/>
        <end position="627"/>
    </location>
</feature>
<dbReference type="HOGENOM" id="CLU_020111_0_0_6"/>
<reference evidence="2 3" key="1">
    <citation type="submission" date="2013-02" db="EMBL/GenBank/DDBJ databases">
        <title>The Genome Sequence of Acinetobacter sp. NIPH 899.</title>
        <authorList>
            <consortium name="The Broad Institute Genome Sequencing Platform"/>
            <consortium name="The Broad Institute Genome Sequencing Center for Infectious Disease"/>
            <person name="Cerqueira G."/>
            <person name="Feldgarden M."/>
            <person name="Courvalin P."/>
            <person name="Perichon B."/>
            <person name="Grillot-Courvalin C."/>
            <person name="Clermont D."/>
            <person name="Rocha E."/>
            <person name="Yoon E.-J."/>
            <person name="Nemec A."/>
            <person name="Walker B."/>
            <person name="Young S.K."/>
            <person name="Zeng Q."/>
            <person name="Gargeya S."/>
            <person name="Fitzgerald M."/>
            <person name="Haas B."/>
            <person name="Abouelleil A."/>
            <person name="Alvarado L."/>
            <person name="Arachchi H.M."/>
            <person name="Berlin A.M."/>
            <person name="Chapman S.B."/>
            <person name="Dewar J."/>
            <person name="Goldberg J."/>
            <person name="Griggs A."/>
            <person name="Gujja S."/>
            <person name="Hansen M."/>
            <person name="Howarth C."/>
            <person name="Imamovic A."/>
            <person name="Larimer J."/>
            <person name="McCowan C."/>
            <person name="Murphy C."/>
            <person name="Neiman D."/>
            <person name="Pearson M."/>
            <person name="Priest M."/>
            <person name="Roberts A."/>
            <person name="Saif S."/>
            <person name="Shea T."/>
            <person name="Sisk P."/>
            <person name="Sykes S."/>
            <person name="Wortman J."/>
            <person name="Nusbaum C."/>
            <person name="Birren B."/>
        </authorList>
    </citation>
    <scope>NUCLEOTIDE SEQUENCE [LARGE SCALE GENOMIC DNA]</scope>
    <source>
        <strain evidence="2 3">NIPH 899</strain>
    </source>
</reference>
<dbReference type="InterPro" id="IPR032427">
    <property type="entry name" value="P22_portal"/>
</dbReference>
<keyword evidence="3" id="KW-1185">Reference proteome</keyword>
<evidence type="ECO:0008006" key="4">
    <source>
        <dbReference type="Google" id="ProtNLM"/>
    </source>
</evidence>
<dbReference type="EMBL" id="APPE01000006">
    <property type="protein sequence ID" value="ENV00948.1"/>
    <property type="molecule type" value="Genomic_DNA"/>
</dbReference>
<dbReference type="Proteomes" id="UP000013070">
    <property type="component" value="Unassembled WGS sequence"/>
</dbReference>
<dbReference type="Pfam" id="PF16510">
    <property type="entry name" value="P22_portal"/>
    <property type="match status" value="1"/>
</dbReference>
<gene>
    <name evidence="2" type="ORF">F969_00034</name>
</gene>
<feature type="compositionally biased region" description="Low complexity" evidence="1">
    <location>
        <begin position="718"/>
        <end position="756"/>
    </location>
</feature>
<name>N8X098_9GAMM</name>
<evidence type="ECO:0000313" key="2">
    <source>
        <dbReference type="EMBL" id="ENV00948.1"/>
    </source>
</evidence>